<evidence type="ECO:0000256" key="25">
    <source>
        <dbReference type="ARBA" id="ARBA00023146"/>
    </source>
</evidence>
<evidence type="ECO:0000256" key="17">
    <source>
        <dbReference type="ARBA" id="ARBA00022840"/>
    </source>
</evidence>
<dbReference type="InterPro" id="IPR009072">
    <property type="entry name" value="Histone-fold"/>
</dbReference>
<dbReference type="GO" id="GO:0043039">
    <property type="term" value="P:tRNA aminoacylation"/>
    <property type="evidence" value="ECO:0007669"/>
    <property type="project" value="InterPro"/>
</dbReference>
<evidence type="ECO:0000256" key="28">
    <source>
        <dbReference type="ARBA" id="ARBA00023274"/>
    </source>
</evidence>
<evidence type="ECO:0000256" key="26">
    <source>
        <dbReference type="ARBA" id="ARBA00023163"/>
    </source>
</evidence>
<dbReference type="GO" id="GO:0000049">
    <property type="term" value="F:tRNA binding"/>
    <property type="evidence" value="ECO:0007669"/>
    <property type="project" value="InterPro"/>
</dbReference>
<keyword evidence="27" id="KW-0539">Nucleus</keyword>
<evidence type="ECO:0000256" key="5">
    <source>
        <dbReference type="ARBA" id="ARBA00008226"/>
    </source>
</evidence>
<dbReference type="GO" id="GO:0008168">
    <property type="term" value="F:methyltransferase activity"/>
    <property type="evidence" value="ECO:0007669"/>
    <property type="project" value="UniProtKB-KW"/>
</dbReference>
<reference evidence="42" key="1">
    <citation type="submission" date="2020-11" db="EMBL/GenBank/DDBJ databases">
        <authorList>
            <person name="Tran Van P."/>
        </authorList>
    </citation>
    <scope>NUCLEOTIDE SEQUENCE</scope>
</reference>
<dbReference type="GO" id="GO:0032259">
    <property type="term" value="P:methylation"/>
    <property type="evidence" value="ECO:0007669"/>
    <property type="project" value="UniProtKB-KW"/>
</dbReference>
<dbReference type="InterPro" id="IPR036690">
    <property type="entry name" value="Fdx_antiC-bd_sf"/>
</dbReference>
<dbReference type="Pfam" id="PF01217">
    <property type="entry name" value="Clat_adaptor_s"/>
    <property type="match status" value="1"/>
</dbReference>
<evidence type="ECO:0000256" key="38">
    <source>
        <dbReference type="ARBA" id="ARBA00049255"/>
    </source>
</evidence>
<evidence type="ECO:0000256" key="32">
    <source>
        <dbReference type="ARBA" id="ARBA00031194"/>
    </source>
</evidence>
<evidence type="ECO:0000256" key="16">
    <source>
        <dbReference type="ARBA" id="ARBA00022741"/>
    </source>
</evidence>
<dbReference type="InterPro" id="IPR011263">
    <property type="entry name" value="DNA-dir_RNA_pol_RpoA/D/Rpb3"/>
</dbReference>
<dbReference type="InterPro" id="IPR000692">
    <property type="entry name" value="Fibrillarin"/>
</dbReference>
<evidence type="ECO:0000256" key="19">
    <source>
        <dbReference type="ARBA" id="ARBA00022917"/>
    </source>
</evidence>
<evidence type="ECO:0000256" key="13">
    <source>
        <dbReference type="ARBA" id="ARBA00022603"/>
    </source>
</evidence>
<comment type="subunit">
    <text evidence="37">Adaptor protein complex 2 (AP-2) is a heterotetramer composed of two large adaptins (alpha-type subunit AP2A1 or AP2A2 and beta-type subunit AP2B1), a medium adaptin (mu-type subunit AP2M1) and a small adaptin (sigma-type subunit AP2S1). Interacts with CCDC32; the interaction is direct and mediates association of CCDC32 with adaptor protein complex 2 (AP-2).</text>
</comment>
<dbReference type="InterPro" id="IPR005121">
    <property type="entry name" value="Fdx_antiC-bd"/>
</dbReference>
<keyword evidence="16" id="KW-0547">Nucleotide-binding</keyword>
<evidence type="ECO:0000256" key="31">
    <source>
        <dbReference type="ARBA" id="ARBA00031115"/>
    </source>
</evidence>
<dbReference type="OrthoDB" id="270173at2759"/>
<dbReference type="InterPro" id="IPR022775">
    <property type="entry name" value="AP_mu_sigma_su"/>
</dbReference>
<dbReference type="InterPro" id="IPR022842">
    <property type="entry name" value="RNAP_Rpo3/Rpb3/RPAC1"/>
</dbReference>
<dbReference type="EMBL" id="CAJPEV010000048">
    <property type="protein sequence ID" value="CAG0879592.1"/>
    <property type="molecule type" value="Genomic_DNA"/>
</dbReference>
<organism evidence="42">
    <name type="scientific">Darwinula stevensoni</name>
    <dbReference type="NCBI Taxonomy" id="69355"/>
    <lineage>
        <taxon>Eukaryota</taxon>
        <taxon>Metazoa</taxon>
        <taxon>Ecdysozoa</taxon>
        <taxon>Arthropoda</taxon>
        <taxon>Crustacea</taxon>
        <taxon>Oligostraca</taxon>
        <taxon>Ostracoda</taxon>
        <taxon>Podocopa</taxon>
        <taxon>Podocopida</taxon>
        <taxon>Darwinulocopina</taxon>
        <taxon>Darwinuloidea</taxon>
        <taxon>Darwinulidae</taxon>
        <taxon>Darwinula</taxon>
    </lineage>
</organism>
<keyword evidence="24" id="KW-0472">Membrane</keyword>
<dbReference type="CDD" id="cd14833">
    <property type="entry name" value="AP2_sigma"/>
    <property type="match status" value="1"/>
</dbReference>
<dbReference type="Gene3D" id="3.30.450.60">
    <property type="match status" value="1"/>
</dbReference>
<dbReference type="InterPro" id="IPR036643">
    <property type="entry name" value="RNApol_insert_sf"/>
</dbReference>
<evidence type="ECO:0000256" key="14">
    <source>
        <dbReference type="ARBA" id="ARBA00022679"/>
    </source>
</evidence>
<name>A0A7R8X4I2_9CRUS</name>
<keyword evidence="43" id="KW-1185">Reference proteome</keyword>
<dbReference type="Gene3D" id="3.30.200.20">
    <property type="entry name" value="Phosphorylase Kinase, domain 1"/>
    <property type="match status" value="1"/>
</dbReference>
<dbReference type="SMART" id="SM00896">
    <property type="entry name" value="FDX-ACB"/>
    <property type="match status" value="1"/>
</dbReference>
<keyword evidence="39" id="KW-0175">Coiled coil</keyword>
<dbReference type="InterPro" id="IPR011012">
    <property type="entry name" value="Longin-like_dom_sf"/>
</dbReference>
<dbReference type="SUPFAM" id="SSF47113">
    <property type="entry name" value="Histone-fold"/>
    <property type="match status" value="1"/>
</dbReference>
<evidence type="ECO:0000256" key="4">
    <source>
        <dbReference type="ARBA" id="ARBA00006972"/>
    </source>
</evidence>
<evidence type="ECO:0000256" key="35">
    <source>
        <dbReference type="ARBA" id="ARBA00032679"/>
    </source>
</evidence>
<gene>
    <name evidence="42" type="ORF">DSTB1V02_LOCUS662</name>
</gene>
<dbReference type="Gene3D" id="3.30.1360.10">
    <property type="entry name" value="RNA polymerase, RBP11-like subunit"/>
    <property type="match status" value="2"/>
</dbReference>
<comment type="similarity">
    <text evidence="6">Belongs to the methyltransferase superfamily. Fibrillarin family.</text>
</comment>
<evidence type="ECO:0000256" key="39">
    <source>
        <dbReference type="SAM" id="Coils"/>
    </source>
</evidence>
<dbReference type="Proteomes" id="UP000677054">
    <property type="component" value="Unassembled WGS sequence"/>
</dbReference>
<keyword evidence="14" id="KW-0808">Transferase</keyword>
<keyword evidence="10" id="KW-0240">DNA-directed RNA polymerase</keyword>
<feature type="coiled-coil region" evidence="39">
    <location>
        <begin position="480"/>
        <end position="507"/>
    </location>
</feature>
<dbReference type="InterPro" id="IPR036603">
    <property type="entry name" value="RBP11-like"/>
</dbReference>
<dbReference type="InterPro" id="IPR045864">
    <property type="entry name" value="aa-tRNA-synth_II/BPL/LPL"/>
</dbReference>
<dbReference type="SUPFAM" id="SSF56553">
    <property type="entry name" value="Insert subdomain of RNA polymerase alpha subunit"/>
    <property type="match status" value="1"/>
</dbReference>
<dbReference type="SUPFAM" id="SSF54991">
    <property type="entry name" value="Anticodon-binding domain of PheRS"/>
    <property type="match status" value="1"/>
</dbReference>
<evidence type="ECO:0000256" key="18">
    <source>
        <dbReference type="ARBA" id="ARBA00022884"/>
    </source>
</evidence>
<keyword evidence="21" id="KW-0809">Transit peptide</keyword>
<dbReference type="InterPro" id="IPR003195">
    <property type="entry name" value="TFIID_TAF13"/>
</dbReference>
<evidence type="ECO:0000256" key="33">
    <source>
        <dbReference type="ARBA" id="ARBA00031686"/>
    </source>
</evidence>
<keyword evidence="13" id="KW-0489">Methyltransferase</keyword>
<dbReference type="GO" id="GO:0006412">
    <property type="term" value="P:translation"/>
    <property type="evidence" value="ECO:0007669"/>
    <property type="project" value="UniProtKB-KW"/>
</dbReference>
<dbReference type="Gene3D" id="3.30.70.380">
    <property type="entry name" value="Ferrodoxin-fold anticodon-binding domain"/>
    <property type="match status" value="1"/>
</dbReference>
<dbReference type="SUPFAM" id="SSF55257">
    <property type="entry name" value="RBP11-like subunits of RNA polymerase"/>
    <property type="match status" value="1"/>
</dbReference>
<dbReference type="Gene3D" id="2.170.120.12">
    <property type="entry name" value="DNA-directed RNA polymerase, insert domain"/>
    <property type="match status" value="1"/>
</dbReference>
<evidence type="ECO:0000259" key="40">
    <source>
        <dbReference type="PROSITE" id="PS50862"/>
    </source>
</evidence>
<comment type="subcellular location">
    <subcellularLocation>
        <location evidence="2">Endomembrane system</location>
    </subcellularLocation>
    <subcellularLocation>
        <location evidence="1">Mitochondrion matrix</location>
    </subcellularLocation>
    <subcellularLocation>
        <location evidence="3">Nucleus</location>
        <location evidence="3">Nucleolus</location>
    </subcellularLocation>
</comment>
<comment type="similarity">
    <text evidence="29">Belongs to the archaeal Rpo3/eukaryotic RPB3 RNA polymerase subunit family.</text>
</comment>
<evidence type="ECO:0000313" key="42">
    <source>
        <dbReference type="EMBL" id="CAD7240643.1"/>
    </source>
</evidence>
<dbReference type="InterPro" id="IPR002319">
    <property type="entry name" value="Phenylalanyl-tRNA_Synthase"/>
</dbReference>
<dbReference type="PRINTS" id="PR00052">
    <property type="entry name" value="FIBRILLARIN"/>
</dbReference>
<keyword evidence="23" id="KW-0496">Mitochondrion</keyword>
<evidence type="ECO:0000256" key="12">
    <source>
        <dbReference type="ARBA" id="ARBA00022598"/>
    </source>
</evidence>
<keyword evidence="19" id="KW-0648">Protein biosynthesis</keyword>
<dbReference type="InterPro" id="IPR000804">
    <property type="entry name" value="Clathrin_sm-chain_CS"/>
</dbReference>
<dbReference type="Pfam" id="PF01000">
    <property type="entry name" value="RNA_pol_A_bac"/>
    <property type="match status" value="1"/>
</dbReference>
<dbReference type="InterPro" id="IPR011262">
    <property type="entry name" value="DNA-dir_RNA_pol_insert"/>
</dbReference>
<evidence type="ECO:0000256" key="9">
    <source>
        <dbReference type="ARBA" id="ARBA00022448"/>
    </source>
</evidence>
<evidence type="ECO:0000256" key="8">
    <source>
        <dbReference type="ARBA" id="ARBA00022083"/>
    </source>
</evidence>
<evidence type="ECO:0000256" key="1">
    <source>
        <dbReference type="ARBA" id="ARBA00004305"/>
    </source>
</evidence>
<dbReference type="Gene3D" id="3.40.50.150">
    <property type="entry name" value="Vaccinia Virus protein VP39"/>
    <property type="match status" value="2"/>
</dbReference>
<dbReference type="Pfam" id="PF03147">
    <property type="entry name" value="FDX-ACB"/>
    <property type="match status" value="1"/>
</dbReference>
<evidence type="ECO:0000256" key="10">
    <source>
        <dbReference type="ARBA" id="ARBA00022478"/>
    </source>
</evidence>
<dbReference type="GO" id="GO:0004826">
    <property type="term" value="F:phenylalanine-tRNA ligase activity"/>
    <property type="evidence" value="ECO:0007669"/>
    <property type="project" value="UniProtKB-EC"/>
</dbReference>
<dbReference type="GO" id="GO:0005736">
    <property type="term" value="C:RNA polymerase I complex"/>
    <property type="evidence" value="ECO:0007669"/>
    <property type="project" value="TreeGrafter"/>
</dbReference>
<dbReference type="GO" id="GO:0006886">
    <property type="term" value="P:intracellular protein transport"/>
    <property type="evidence" value="ECO:0007669"/>
    <property type="project" value="InterPro"/>
</dbReference>
<dbReference type="Pfam" id="PF01269">
    <property type="entry name" value="Fibrillarin"/>
    <property type="match status" value="2"/>
</dbReference>
<evidence type="ECO:0000313" key="43">
    <source>
        <dbReference type="Proteomes" id="UP000677054"/>
    </source>
</evidence>
<evidence type="ECO:0000256" key="34">
    <source>
        <dbReference type="ARBA" id="ARBA00032557"/>
    </source>
</evidence>
<dbReference type="PANTHER" id="PTHR11800:SF13">
    <property type="entry name" value="DNA-DIRECTED RNA POLYMERASES I AND III SUBUNIT RPAC1"/>
    <property type="match status" value="1"/>
</dbReference>
<comment type="catalytic activity">
    <reaction evidence="38">
        <text>tRNA(Phe) + L-phenylalanine + ATP = L-phenylalanyl-tRNA(Phe) + AMP + diphosphate + H(+)</text>
        <dbReference type="Rhea" id="RHEA:19413"/>
        <dbReference type="Rhea" id="RHEA-COMP:9668"/>
        <dbReference type="Rhea" id="RHEA-COMP:9699"/>
        <dbReference type="ChEBI" id="CHEBI:15378"/>
        <dbReference type="ChEBI" id="CHEBI:30616"/>
        <dbReference type="ChEBI" id="CHEBI:33019"/>
        <dbReference type="ChEBI" id="CHEBI:58095"/>
        <dbReference type="ChEBI" id="CHEBI:78442"/>
        <dbReference type="ChEBI" id="CHEBI:78531"/>
        <dbReference type="ChEBI" id="CHEBI:456215"/>
        <dbReference type="EC" id="6.1.1.20"/>
    </reaction>
</comment>
<dbReference type="GO" id="GO:0035615">
    <property type="term" value="F:clathrin adaptor activity"/>
    <property type="evidence" value="ECO:0007669"/>
    <property type="project" value="InterPro"/>
</dbReference>
<evidence type="ECO:0000256" key="30">
    <source>
        <dbReference type="ARBA" id="ARBA00029632"/>
    </source>
</evidence>
<evidence type="ECO:0000256" key="3">
    <source>
        <dbReference type="ARBA" id="ARBA00004604"/>
    </source>
</evidence>
<dbReference type="GO" id="GO:1990904">
    <property type="term" value="C:ribonucleoprotein complex"/>
    <property type="evidence" value="ECO:0007669"/>
    <property type="project" value="UniProtKB-KW"/>
</dbReference>
<keyword evidence="22" id="KW-0805">Transcription regulation</keyword>
<sequence length="1291" mass="146451">MIRFILIQNRAGKTRLAKWYMHFDDEEKQKLIEEVHALVTIRDAKHTNFVEFRNFKIVYRRYAGLYFCICVDVNDNNLAYLEAIHNFVEVLNEYFHNVCELDLVFNFFKASSTDFPGSYKGYDDAWNIEKFREDFGVNIVSLNGSDMEMDFIGMDPAIGNSIRRVLLAETMILGVNSQFLVMKKTFIQNWRVMTQPMKMLSIPFQFVVMDVVLLIMVVEVLPEQGLEVLPSMAIEKVHVYYNTSIIQDEVLAHRLGLIPLQADPRMFEYRQKGDEDGTPEDTLEFELKVKCTKNPNASQDATSSDDLYNNHKVYTSDIKWIPKGQQRELFQAKDVLPIHQDILLAKLRPGHELDLKLLAVKGIGKDHAKFSPVATAYYRMHPEITLKKTVEGELAEKLASCFSPGTITIMESEDTGTRIAKVDNSRYDMCARNVFRHAELEDLVELKKIRNHLIFVVESVGALPPDVLMAEAIKLLLRKCRDMAVAVENLKVEIARVKAETEAKSKEGIEIDSDDSPLEEVLVVVEEVEVEGEEVLEIGEVLETGVVEAEASEVEEVLHHVAEVEEAEDQEGEKGVQQGCTTYDPLAAWWQGPCHLPLMTNDIVSATIAPAMLITAMVSQTMAHRGFRGGRNVVVEPHRHEGVFIAKGKEHVLVTRNLVPGETVYGEKKVSVDDERGEKIEYRVWNPFRSKLAAAILGGVDQIYMPPGSKVLYLGAASGTTVSHVSDIVGPANCIDSTAEPEAVFAGEVKKMQSERMKPQEQITLEPYERDHAVVVGVYRPPAKKQKEISQMMHGFGDSSQPSLETVQLVERVTLCELRKIVAQAASVAEWRCGQRKLVSLEDILFLLRRDKAKLKRLLQVFARKDQLGNLKVSLADDLEGGNKSRVAFALQFLNSIDSSGQLSSANHEDIFDEVKNERAERLEICSRYLSKAQYLEWTEARKISFYQKNRMLKLRDWIMQDPSFTVRLSSGALEILQYLAHETVAELVDLALLVRADRRSEKVHPHTLPSVPLLPELPETITKKPQITNAIPALSIERDPLTVEELMLHPETPMFEEGKRTEDKQSCHSLPTNLALEKDLKCTLEGLVNHLFGNAIEYMWVEATFPFTHPSWELEVKFGEEWVEMLGCGIMEQGILSEAGVQDAVGWAFGLGLERLAMKFYSIPDIRMIWSTDPGFLLQFHGKSSTDRITFKPVSVYPPCVNDISFWLPEGQEHDFASTDFYDLVRTVGGDLVEQVQLKDEFVNPKNRRVSHCYRIVYRHLHKTLTQDEVNAVHRMIEDEASKKLQVSIR</sequence>
<dbReference type="FunFam" id="3.30.70.380:FF:000002">
    <property type="entry name" value="phenylalanine--tRNA ligase, mitochondrial"/>
    <property type="match status" value="1"/>
</dbReference>
<evidence type="ECO:0000256" key="20">
    <source>
        <dbReference type="ARBA" id="ARBA00022927"/>
    </source>
</evidence>
<dbReference type="CDD" id="cd07978">
    <property type="entry name" value="HFD_TAF13"/>
    <property type="match status" value="1"/>
</dbReference>
<dbReference type="GO" id="GO:0072583">
    <property type="term" value="P:clathrin-dependent endocytosis"/>
    <property type="evidence" value="ECO:0007669"/>
    <property type="project" value="InterPro"/>
</dbReference>
<comment type="similarity">
    <text evidence="4">Belongs to the adaptor complexes small subunit family.</text>
</comment>
<dbReference type="EMBL" id="LR899565">
    <property type="protein sequence ID" value="CAD7240643.1"/>
    <property type="molecule type" value="Genomic_DNA"/>
</dbReference>
<dbReference type="InterPro" id="IPR029063">
    <property type="entry name" value="SAM-dependent_MTases_sf"/>
</dbReference>
<dbReference type="GO" id="GO:0006364">
    <property type="term" value="P:rRNA processing"/>
    <property type="evidence" value="ECO:0007669"/>
    <property type="project" value="UniProtKB-KW"/>
</dbReference>
<dbReference type="Pfam" id="PF02269">
    <property type="entry name" value="TFIID-18kDa"/>
    <property type="match status" value="1"/>
</dbReference>
<dbReference type="SUPFAM" id="SSF55681">
    <property type="entry name" value="Class II aaRS and biotin synthetases"/>
    <property type="match status" value="1"/>
</dbReference>
<keyword evidence="18" id="KW-0694">RNA-binding</keyword>
<evidence type="ECO:0000256" key="15">
    <source>
        <dbReference type="ARBA" id="ARBA00022691"/>
    </source>
</evidence>
<dbReference type="SUPFAM" id="SSF64356">
    <property type="entry name" value="SNARE-like"/>
    <property type="match status" value="1"/>
</dbReference>
<accession>A0A7R8X4I2</accession>
<dbReference type="Gene3D" id="3.30.930.10">
    <property type="entry name" value="Bira Bifunctional Protein, Domain 2"/>
    <property type="match status" value="1"/>
</dbReference>
<dbReference type="SMART" id="SM00662">
    <property type="entry name" value="RPOLD"/>
    <property type="match status" value="1"/>
</dbReference>
<dbReference type="GO" id="GO:0006366">
    <property type="term" value="P:transcription by RNA polymerase II"/>
    <property type="evidence" value="ECO:0007669"/>
    <property type="project" value="InterPro"/>
</dbReference>
<dbReference type="CDD" id="cd07032">
    <property type="entry name" value="RNAP_I_II_AC40"/>
    <property type="match status" value="1"/>
</dbReference>
<evidence type="ECO:0000256" key="21">
    <source>
        <dbReference type="ARBA" id="ARBA00022946"/>
    </source>
</evidence>
<keyword evidence="17" id="KW-0067">ATP-binding</keyword>
<dbReference type="PROSITE" id="PS51447">
    <property type="entry name" value="FDX_ACB"/>
    <property type="match status" value="1"/>
</dbReference>
<dbReference type="EC" id="6.1.1.20" evidence="7"/>
<keyword evidence="12" id="KW-0436">Ligase</keyword>
<dbReference type="GO" id="GO:0005524">
    <property type="term" value="F:ATP binding"/>
    <property type="evidence" value="ECO:0007669"/>
    <property type="project" value="UniProtKB-KW"/>
</dbReference>
<dbReference type="GO" id="GO:0003899">
    <property type="term" value="F:DNA-directed RNA polymerase activity"/>
    <property type="evidence" value="ECO:0007669"/>
    <property type="project" value="InterPro"/>
</dbReference>
<keyword evidence="11" id="KW-0698">rRNA processing</keyword>
<keyword evidence="20" id="KW-0653">Protein transport</keyword>
<dbReference type="InterPro" id="IPR027156">
    <property type="entry name" value="APS2"/>
</dbReference>
<dbReference type="Gene3D" id="1.10.20.10">
    <property type="entry name" value="Histone, subunit A"/>
    <property type="match status" value="1"/>
</dbReference>
<feature type="domain" description="FDX-ACB" evidence="41">
    <location>
        <begin position="1196"/>
        <end position="1291"/>
    </location>
</feature>
<dbReference type="PROSITE" id="PS50862">
    <property type="entry name" value="AA_TRNA_LIGASE_II"/>
    <property type="match status" value="1"/>
</dbReference>
<evidence type="ECO:0000256" key="24">
    <source>
        <dbReference type="ARBA" id="ARBA00023136"/>
    </source>
</evidence>
<comment type="similarity">
    <text evidence="5">Belongs to the class-II aminoacyl-tRNA synthetase family.</text>
</comment>
<evidence type="ECO:0000256" key="29">
    <source>
        <dbReference type="ARBA" id="ARBA00025804"/>
    </source>
</evidence>
<evidence type="ECO:0000256" key="27">
    <source>
        <dbReference type="ARBA" id="ARBA00023242"/>
    </source>
</evidence>
<dbReference type="GO" id="GO:0030122">
    <property type="term" value="C:AP-2 adaptor complex"/>
    <property type="evidence" value="ECO:0007669"/>
    <property type="project" value="InterPro"/>
</dbReference>
<dbReference type="SUPFAM" id="SSF53335">
    <property type="entry name" value="S-adenosyl-L-methionine-dependent methyltransferases"/>
    <property type="match status" value="1"/>
</dbReference>
<dbReference type="Pfam" id="PF01193">
    <property type="entry name" value="RNA_pol_L"/>
    <property type="match status" value="1"/>
</dbReference>
<evidence type="ECO:0000259" key="41">
    <source>
        <dbReference type="PROSITE" id="PS51447"/>
    </source>
</evidence>
<evidence type="ECO:0000256" key="7">
    <source>
        <dbReference type="ARBA" id="ARBA00012814"/>
    </source>
</evidence>
<dbReference type="PANTHER" id="PTHR11800">
    <property type="entry name" value="DNA-DIRECTED RNA POLYMERASE"/>
    <property type="match status" value="1"/>
</dbReference>
<feature type="domain" description="Aminoacyl-transfer RNA synthetases class-II family profile" evidence="40">
    <location>
        <begin position="974"/>
        <end position="1194"/>
    </location>
</feature>
<dbReference type="FunFam" id="3.30.200.20:FF:000056">
    <property type="entry name" value="Fibrillarin like 1"/>
    <property type="match status" value="1"/>
</dbReference>
<keyword evidence="9" id="KW-0813">Transport</keyword>
<evidence type="ECO:0000256" key="11">
    <source>
        <dbReference type="ARBA" id="ARBA00022552"/>
    </source>
</evidence>
<dbReference type="InterPro" id="IPR033901">
    <property type="entry name" value="RNAPI/III_AC40"/>
</dbReference>
<evidence type="ECO:0000256" key="6">
    <source>
        <dbReference type="ARBA" id="ARBA00010632"/>
    </source>
</evidence>
<dbReference type="PROSITE" id="PS00989">
    <property type="entry name" value="CLAT_ADAPTOR_S"/>
    <property type="match status" value="1"/>
</dbReference>
<dbReference type="InterPro" id="IPR050518">
    <property type="entry name" value="Rpo3/RPB3_RNA_Pol_subunit"/>
</dbReference>
<evidence type="ECO:0000256" key="22">
    <source>
        <dbReference type="ARBA" id="ARBA00023015"/>
    </source>
</evidence>
<dbReference type="InterPro" id="IPR006195">
    <property type="entry name" value="aa-tRNA-synth_II"/>
</dbReference>
<keyword evidence="25" id="KW-0030">Aminoacyl-tRNA synthetase</keyword>
<evidence type="ECO:0000256" key="2">
    <source>
        <dbReference type="ARBA" id="ARBA00004308"/>
    </source>
</evidence>
<evidence type="ECO:0000256" key="36">
    <source>
        <dbReference type="ARBA" id="ARBA00033221"/>
    </source>
</evidence>
<dbReference type="SMART" id="SM01206">
    <property type="entry name" value="Fibrillarin"/>
    <property type="match status" value="1"/>
</dbReference>
<dbReference type="HAMAP" id="MF_00320">
    <property type="entry name" value="RNApol_arch_Rpo3"/>
    <property type="match status" value="1"/>
</dbReference>
<keyword evidence="15" id="KW-0949">S-adenosyl-L-methionine</keyword>
<keyword evidence="28" id="KW-0687">Ribonucleoprotein</keyword>
<dbReference type="GO" id="GO:0005759">
    <property type="term" value="C:mitochondrial matrix"/>
    <property type="evidence" value="ECO:0007669"/>
    <property type="project" value="UniProtKB-SubCell"/>
</dbReference>
<keyword evidence="26" id="KW-0804">Transcription</keyword>
<dbReference type="FunFam" id="2.170.120.12:FF:000003">
    <property type="entry name" value="Dna-directed rna polymerases i and iii subunit"/>
    <property type="match status" value="1"/>
</dbReference>
<protein>
    <recommendedName>
        <fullName evidence="8">DNA-directed RNA polymerases I and III subunit RPAC1</fullName>
        <ecNumber evidence="7">6.1.1.20</ecNumber>
    </recommendedName>
    <alternativeName>
        <fullName evidence="31">Adaptor protein complex AP-2 subunit sigma</fullName>
    </alternativeName>
    <alternativeName>
        <fullName evidence="30">Adaptor-related protein complex 2 subunit sigma</fullName>
    </alternativeName>
    <alternativeName>
        <fullName evidence="33">Clathrin assembly protein 2 sigma small chain</fullName>
    </alternativeName>
    <alternativeName>
        <fullName evidence="35">Clathrin coat assembly protein AP17</fullName>
    </alternativeName>
    <alternativeName>
        <fullName evidence="34">Clathrin coat-associated protein AP17</fullName>
    </alternativeName>
    <alternativeName>
        <fullName evidence="32">Phenylalanyl-tRNA synthetase</fullName>
    </alternativeName>
    <alternativeName>
        <fullName evidence="36">Plasma membrane adaptor AP-2 17 kDa protein</fullName>
    </alternativeName>
</protein>
<evidence type="ECO:0000256" key="37">
    <source>
        <dbReference type="ARBA" id="ARBA00046780"/>
    </source>
</evidence>
<dbReference type="Pfam" id="PF01409">
    <property type="entry name" value="tRNA-synt_2d"/>
    <property type="match status" value="1"/>
</dbReference>
<proteinExistence type="inferred from homology"/>
<dbReference type="GO" id="GO:0046982">
    <property type="term" value="F:protein heterodimerization activity"/>
    <property type="evidence" value="ECO:0007669"/>
    <property type="project" value="InterPro"/>
</dbReference>
<evidence type="ECO:0000256" key="23">
    <source>
        <dbReference type="ARBA" id="ARBA00023128"/>
    </source>
</evidence>
<dbReference type="GO" id="GO:0005666">
    <property type="term" value="C:RNA polymerase III complex"/>
    <property type="evidence" value="ECO:0007669"/>
    <property type="project" value="TreeGrafter"/>
</dbReference>